<evidence type="ECO:0000259" key="11">
    <source>
        <dbReference type="Pfam" id="PF02880"/>
    </source>
</evidence>
<dbReference type="InterPro" id="IPR016055">
    <property type="entry name" value="A-D-PHexomutase_a/b/a-I/II/III"/>
</dbReference>
<dbReference type="InterPro" id="IPR005844">
    <property type="entry name" value="A-D-PHexomutase_a/b/a-I"/>
</dbReference>
<protein>
    <submittedName>
        <fullName evidence="12">Phosphomannomutase</fullName>
    </submittedName>
</protein>
<dbReference type="Pfam" id="PF02878">
    <property type="entry name" value="PGM_PMM_I"/>
    <property type="match status" value="1"/>
</dbReference>
<dbReference type="Gene3D" id="3.40.120.10">
    <property type="entry name" value="Alpha-D-Glucose-1,6-Bisphosphate, subunit A, domain 3"/>
    <property type="match status" value="3"/>
</dbReference>
<keyword evidence="6" id="KW-0413">Isomerase</keyword>
<reference evidence="12 13" key="1">
    <citation type="submission" date="2019-03" db="EMBL/GenBank/DDBJ databases">
        <title>Jiella endophytica sp. nov., a novel endophytic bacterium isolated from root of Ficus microcarpa Linn. f.</title>
        <authorList>
            <person name="Tuo L."/>
        </authorList>
    </citation>
    <scope>NUCLEOTIDE SEQUENCE [LARGE SCALE GENOMIC DNA]</scope>
    <source>
        <strain evidence="12 13">CBS5Q-3</strain>
    </source>
</reference>
<keyword evidence="3" id="KW-0597">Phosphoprotein</keyword>
<evidence type="ECO:0000313" key="13">
    <source>
        <dbReference type="Proteomes" id="UP000298179"/>
    </source>
</evidence>
<comment type="caution">
    <text evidence="12">The sequence shown here is derived from an EMBL/GenBank/DDBJ whole genome shotgun (WGS) entry which is preliminary data.</text>
</comment>
<dbReference type="SUPFAM" id="SSF55957">
    <property type="entry name" value="Phosphoglucomutase, C-terminal domain"/>
    <property type="match status" value="1"/>
</dbReference>
<comment type="cofactor">
    <cofactor evidence="1">
        <name>Mg(2+)</name>
        <dbReference type="ChEBI" id="CHEBI:18420"/>
    </cofactor>
</comment>
<dbReference type="SUPFAM" id="SSF53738">
    <property type="entry name" value="Phosphoglucomutase, first 3 domains"/>
    <property type="match status" value="3"/>
</dbReference>
<feature type="domain" description="Alpha-D-phosphohexomutase C-terminal" evidence="8">
    <location>
        <begin position="417"/>
        <end position="466"/>
    </location>
</feature>
<dbReference type="GO" id="GO:0005975">
    <property type="term" value="P:carbohydrate metabolic process"/>
    <property type="evidence" value="ECO:0007669"/>
    <property type="project" value="InterPro"/>
</dbReference>
<dbReference type="GO" id="GO:0004615">
    <property type="term" value="F:phosphomannomutase activity"/>
    <property type="evidence" value="ECO:0007669"/>
    <property type="project" value="TreeGrafter"/>
</dbReference>
<feature type="domain" description="Alpha-D-phosphohexomutase alpha/beta/alpha" evidence="10">
    <location>
        <begin position="161"/>
        <end position="258"/>
    </location>
</feature>
<evidence type="ECO:0000259" key="8">
    <source>
        <dbReference type="Pfam" id="PF00408"/>
    </source>
</evidence>
<dbReference type="Pfam" id="PF02879">
    <property type="entry name" value="PGM_PMM_II"/>
    <property type="match status" value="1"/>
</dbReference>
<evidence type="ECO:0000256" key="6">
    <source>
        <dbReference type="ARBA" id="ARBA00023235"/>
    </source>
</evidence>
<dbReference type="Gene3D" id="3.30.310.50">
    <property type="entry name" value="Alpha-D-phosphohexomutase, C-terminal domain"/>
    <property type="match status" value="1"/>
</dbReference>
<dbReference type="Proteomes" id="UP000298179">
    <property type="component" value="Unassembled WGS sequence"/>
</dbReference>
<dbReference type="Pfam" id="PF02880">
    <property type="entry name" value="PGM_PMM_III"/>
    <property type="match status" value="1"/>
</dbReference>
<dbReference type="EMBL" id="SOZD01000008">
    <property type="protein sequence ID" value="TFF18685.1"/>
    <property type="molecule type" value="Genomic_DNA"/>
</dbReference>
<dbReference type="InterPro" id="IPR050060">
    <property type="entry name" value="Phosphoglucosamine_mutase"/>
</dbReference>
<dbReference type="InterPro" id="IPR036900">
    <property type="entry name" value="A-D-PHexomutase_C_sf"/>
</dbReference>
<dbReference type="GO" id="GO:0000287">
    <property type="term" value="F:magnesium ion binding"/>
    <property type="evidence" value="ECO:0007669"/>
    <property type="project" value="InterPro"/>
</dbReference>
<keyword evidence="13" id="KW-1185">Reference proteome</keyword>
<feature type="domain" description="Alpha-D-phosphohexomutase alpha/beta/alpha" evidence="9">
    <location>
        <begin position="4"/>
        <end position="135"/>
    </location>
</feature>
<evidence type="ECO:0000256" key="2">
    <source>
        <dbReference type="ARBA" id="ARBA00010231"/>
    </source>
</evidence>
<dbReference type="OrthoDB" id="9803322at2"/>
<evidence type="ECO:0000256" key="1">
    <source>
        <dbReference type="ARBA" id="ARBA00001946"/>
    </source>
</evidence>
<keyword evidence="4 7" id="KW-0479">Metal-binding</keyword>
<dbReference type="InterPro" id="IPR016066">
    <property type="entry name" value="A-D-PHexomutase_CS"/>
</dbReference>
<dbReference type="RefSeq" id="WP_134763826.1">
    <property type="nucleotide sequence ID" value="NZ_SOZD01000008.1"/>
</dbReference>
<accession>A0A4Y8RA88</accession>
<comment type="similarity">
    <text evidence="2 7">Belongs to the phosphohexose mutase family.</text>
</comment>
<feature type="domain" description="Alpha-D-phosphohexomutase alpha/beta/alpha" evidence="11">
    <location>
        <begin position="263"/>
        <end position="376"/>
    </location>
</feature>
<dbReference type="InterPro" id="IPR005846">
    <property type="entry name" value="A-D-PHexomutase_a/b/a-III"/>
</dbReference>
<name>A0A4Y8RA88_9HYPH</name>
<dbReference type="PROSITE" id="PS00710">
    <property type="entry name" value="PGM_PMM"/>
    <property type="match status" value="1"/>
</dbReference>
<evidence type="ECO:0000256" key="7">
    <source>
        <dbReference type="RuleBase" id="RU004326"/>
    </source>
</evidence>
<dbReference type="PANTHER" id="PTHR42946">
    <property type="entry name" value="PHOSPHOHEXOSE MUTASE"/>
    <property type="match status" value="1"/>
</dbReference>
<organism evidence="12 13">
    <name type="scientific">Jiella endophytica</name>
    <dbReference type="NCBI Taxonomy" id="2558362"/>
    <lineage>
        <taxon>Bacteria</taxon>
        <taxon>Pseudomonadati</taxon>
        <taxon>Pseudomonadota</taxon>
        <taxon>Alphaproteobacteria</taxon>
        <taxon>Hyphomicrobiales</taxon>
        <taxon>Aurantimonadaceae</taxon>
        <taxon>Jiella</taxon>
    </lineage>
</organism>
<evidence type="ECO:0000259" key="9">
    <source>
        <dbReference type="Pfam" id="PF02878"/>
    </source>
</evidence>
<proteinExistence type="inferred from homology"/>
<evidence type="ECO:0000256" key="5">
    <source>
        <dbReference type="ARBA" id="ARBA00022842"/>
    </source>
</evidence>
<evidence type="ECO:0000256" key="4">
    <source>
        <dbReference type="ARBA" id="ARBA00022723"/>
    </source>
</evidence>
<evidence type="ECO:0000259" key="10">
    <source>
        <dbReference type="Pfam" id="PF02879"/>
    </source>
</evidence>
<dbReference type="AlphaFoldDB" id="A0A4Y8RA88"/>
<keyword evidence="5 7" id="KW-0460">Magnesium</keyword>
<sequence>MTSLKFGTSGLRGLVGDLLGWPSYGYSLAFLRHLDVAGLARKSRELLVGRDLRSSSPEIAGLVLAAAEAAGFEPIDCGALPTPALALAALERQAAAIMVTGSHIPDDRNGLKFYSPAGEIGKADEAGILEAFAALGERDLLEFEARGEWQRPAQTLDAVTPYIERYAAFFGPDALTGLTIGVYQHSSVARDILAETLERLGAETLRYGRADSFIPVDTEAHRPEDLELLKGWAAEKRCDAFVSTDGDADRPLVADAEGTVLRGDVIGLLTAHHLGLSTIVTPVTSSSAIERSGIARTVRRTRVGSPFVIAAMEEGAKAGEPGIVGFEANGGLLLGSDVEREGRSLAALATRDSLLPIIAVLAEMAATKTPLAKLVDGLDAGFTAAHRLQEVPASESSPFLERLAGDQAYREAFFSAIGEVTDVNHLDGLRISLRSGETVHYRASGNAPELRCYVEAASGEAAGRLLEWGLEAAEKALARG</sequence>
<gene>
    <name evidence="12" type="ORF">E3C22_20885</name>
</gene>
<dbReference type="Pfam" id="PF00408">
    <property type="entry name" value="PGM_PMM_IV"/>
    <property type="match status" value="1"/>
</dbReference>
<evidence type="ECO:0000313" key="12">
    <source>
        <dbReference type="EMBL" id="TFF18685.1"/>
    </source>
</evidence>
<dbReference type="CDD" id="cd03088">
    <property type="entry name" value="ManB"/>
    <property type="match status" value="1"/>
</dbReference>
<dbReference type="InterPro" id="IPR005845">
    <property type="entry name" value="A-D-PHexomutase_a/b/a-II"/>
</dbReference>
<dbReference type="InterPro" id="IPR005843">
    <property type="entry name" value="A-D-PHexomutase_C"/>
</dbReference>
<evidence type="ECO:0000256" key="3">
    <source>
        <dbReference type="ARBA" id="ARBA00022553"/>
    </source>
</evidence>
<dbReference type="PANTHER" id="PTHR42946:SF1">
    <property type="entry name" value="PHOSPHOGLUCOMUTASE (ALPHA-D-GLUCOSE-1,6-BISPHOSPHATE-DEPENDENT)"/>
    <property type="match status" value="1"/>
</dbReference>